<dbReference type="InterPro" id="IPR051583">
    <property type="entry name" value="YAP1"/>
</dbReference>
<organism evidence="8 9">
    <name type="scientific">Chiloscyllium punctatum</name>
    <name type="common">Brownbanded bambooshark</name>
    <name type="synonym">Hemiscyllium punctatum</name>
    <dbReference type="NCBI Taxonomy" id="137246"/>
    <lineage>
        <taxon>Eukaryota</taxon>
        <taxon>Metazoa</taxon>
        <taxon>Chordata</taxon>
        <taxon>Craniata</taxon>
        <taxon>Vertebrata</taxon>
        <taxon>Chondrichthyes</taxon>
        <taxon>Elasmobranchii</taxon>
        <taxon>Galeomorphii</taxon>
        <taxon>Galeoidea</taxon>
        <taxon>Orectolobiformes</taxon>
        <taxon>Hemiscylliidae</taxon>
        <taxon>Chiloscyllium</taxon>
    </lineage>
</organism>
<dbReference type="EMBL" id="BEZZ01001068">
    <property type="protein sequence ID" value="GCC37842.1"/>
    <property type="molecule type" value="Genomic_DNA"/>
</dbReference>
<dbReference type="GO" id="GO:0045944">
    <property type="term" value="P:positive regulation of transcription by RNA polymerase II"/>
    <property type="evidence" value="ECO:0007669"/>
    <property type="project" value="TreeGrafter"/>
</dbReference>
<evidence type="ECO:0000256" key="6">
    <source>
        <dbReference type="ARBA" id="ARBA00023242"/>
    </source>
</evidence>
<dbReference type="InterPro" id="IPR001202">
    <property type="entry name" value="WW_dom"/>
</dbReference>
<evidence type="ECO:0000256" key="2">
    <source>
        <dbReference type="ARBA" id="ARBA00004435"/>
    </source>
</evidence>
<dbReference type="AlphaFoldDB" id="A0A401T5D8"/>
<evidence type="ECO:0000256" key="3">
    <source>
        <dbReference type="ARBA" id="ARBA00004496"/>
    </source>
</evidence>
<keyword evidence="4" id="KW-0796">Tight junction</keyword>
<proteinExistence type="predicted"/>
<dbReference type="STRING" id="137246.A0A401T5D8"/>
<evidence type="ECO:0000256" key="5">
    <source>
        <dbReference type="ARBA" id="ARBA00022490"/>
    </source>
</evidence>
<dbReference type="SMART" id="SM00456">
    <property type="entry name" value="WW"/>
    <property type="match status" value="1"/>
</dbReference>
<dbReference type="GO" id="GO:0005923">
    <property type="term" value="C:bicellular tight junction"/>
    <property type="evidence" value="ECO:0007669"/>
    <property type="project" value="UniProtKB-SubCell"/>
</dbReference>
<comment type="subcellular location">
    <subcellularLocation>
        <location evidence="2">Cell junction</location>
        <location evidence="2">Tight junction</location>
    </subcellularLocation>
    <subcellularLocation>
        <location evidence="3">Cytoplasm</location>
    </subcellularLocation>
    <subcellularLocation>
        <location evidence="1">Nucleus</location>
    </subcellularLocation>
</comment>
<evidence type="ECO:0000313" key="9">
    <source>
        <dbReference type="Proteomes" id="UP000287033"/>
    </source>
</evidence>
<keyword evidence="9" id="KW-1185">Reference proteome</keyword>
<dbReference type="SUPFAM" id="SSF51045">
    <property type="entry name" value="WW domain"/>
    <property type="match status" value="2"/>
</dbReference>
<dbReference type="GO" id="GO:0035329">
    <property type="term" value="P:hippo signaling"/>
    <property type="evidence" value="ECO:0007669"/>
    <property type="project" value="TreeGrafter"/>
</dbReference>
<keyword evidence="5" id="KW-0963">Cytoplasm</keyword>
<dbReference type="Proteomes" id="UP000287033">
    <property type="component" value="Unassembled WGS sequence"/>
</dbReference>
<dbReference type="InterPro" id="IPR036020">
    <property type="entry name" value="WW_dom_sf"/>
</dbReference>
<evidence type="ECO:0000259" key="7">
    <source>
        <dbReference type="PROSITE" id="PS50020"/>
    </source>
</evidence>
<evidence type="ECO:0000256" key="4">
    <source>
        <dbReference type="ARBA" id="ARBA00022427"/>
    </source>
</evidence>
<comment type="caution">
    <text evidence="8">The sequence shown here is derived from an EMBL/GenBank/DDBJ whole genome shotgun (WGS) entry which is preliminary data.</text>
</comment>
<dbReference type="OrthoDB" id="43122at2759"/>
<dbReference type="GO" id="GO:0005634">
    <property type="term" value="C:nucleus"/>
    <property type="evidence" value="ECO:0007669"/>
    <property type="project" value="UniProtKB-SubCell"/>
</dbReference>
<dbReference type="Gene3D" id="2.20.70.10">
    <property type="match status" value="1"/>
</dbReference>
<dbReference type="GO" id="GO:0005737">
    <property type="term" value="C:cytoplasm"/>
    <property type="evidence" value="ECO:0007669"/>
    <property type="project" value="UniProtKB-SubCell"/>
</dbReference>
<accession>A0A401T5D8</accession>
<sequence length="67" mass="7898">MEPLPKYWNSAVTRDGRIFFIDDLTCSTTWIDPRSGQGFRTGHRRRPDLPRGWEQAFTFEGATYFIK</sequence>
<gene>
    <name evidence="8" type="ORF">chiPu_0016350</name>
</gene>
<keyword evidence="4" id="KW-0965">Cell junction</keyword>
<feature type="domain" description="WW" evidence="7">
    <location>
        <begin position="2"/>
        <end position="35"/>
    </location>
</feature>
<dbReference type="PANTHER" id="PTHR17616">
    <property type="entry name" value="YES-ASSOCIATED PROTEIN YAP1 FAMILY MEMBER"/>
    <property type="match status" value="1"/>
</dbReference>
<reference evidence="8 9" key="1">
    <citation type="journal article" date="2018" name="Nat. Ecol. Evol.">
        <title>Shark genomes provide insights into elasmobranch evolution and the origin of vertebrates.</title>
        <authorList>
            <person name="Hara Y"/>
            <person name="Yamaguchi K"/>
            <person name="Onimaru K"/>
            <person name="Kadota M"/>
            <person name="Koyanagi M"/>
            <person name="Keeley SD"/>
            <person name="Tatsumi K"/>
            <person name="Tanaka K"/>
            <person name="Motone F"/>
            <person name="Kageyama Y"/>
            <person name="Nozu R"/>
            <person name="Adachi N"/>
            <person name="Nishimura O"/>
            <person name="Nakagawa R"/>
            <person name="Tanegashima C"/>
            <person name="Kiyatake I"/>
            <person name="Matsumoto R"/>
            <person name="Murakumo K"/>
            <person name="Nishida K"/>
            <person name="Terakita A"/>
            <person name="Kuratani S"/>
            <person name="Sato K"/>
            <person name="Hyodo S Kuraku.S."/>
        </authorList>
    </citation>
    <scope>NUCLEOTIDE SEQUENCE [LARGE SCALE GENOMIC DNA]</scope>
</reference>
<dbReference type="PROSITE" id="PS01159">
    <property type="entry name" value="WW_DOMAIN_1"/>
    <property type="match status" value="1"/>
</dbReference>
<dbReference type="GO" id="GO:0003713">
    <property type="term" value="F:transcription coactivator activity"/>
    <property type="evidence" value="ECO:0007669"/>
    <property type="project" value="TreeGrafter"/>
</dbReference>
<name>A0A401T5D8_CHIPU</name>
<evidence type="ECO:0000256" key="1">
    <source>
        <dbReference type="ARBA" id="ARBA00004123"/>
    </source>
</evidence>
<dbReference type="PROSITE" id="PS50020">
    <property type="entry name" value="WW_DOMAIN_2"/>
    <property type="match status" value="1"/>
</dbReference>
<dbReference type="PANTHER" id="PTHR17616:SF8">
    <property type="entry name" value="TRANSCRIPTIONAL COACTIVATOR YORKIE"/>
    <property type="match status" value="1"/>
</dbReference>
<evidence type="ECO:0000313" key="8">
    <source>
        <dbReference type="EMBL" id="GCC37842.1"/>
    </source>
</evidence>
<keyword evidence="6" id="KW-0539">Nucleus</keyword>
<protein>
    <recommendedName>
        <fullName evidence="7">WW domain-containing protein</fullName>
    </recommendedName>
</protein>